<keyword evidence="4" id="KW-1185">Reference proteome</keyword>
<accession>A0A8S1HRH6</accession>
<protein>
    <submittedName>
        <fullName evidence="3">Uncharacterized protein</fullName>
    </submittedName>
</protein>
<dbReference type="CDD" id="cd12087">
    <property type="entry name" value="TM_EGFR-like"/>
    <property type="match status" value="1"/>
</dbReference>
<dbReference type="EMBL" id="CAJGYM010000137">
    <property type="protein sequence ID" value="CAD6198747.1"/>
    <property type="molecule type" value="Genomic_DNA"/>
</dbReference>
<name>A0A8S1HRH6_9PELO</name>
<feature type="transmembrane region" description="Helical" evidence="2">
    <location>
        <begin position="32"/>
        <end position="53"/>
    </location>
</feature>
<feature type="compositionally biased region" description="Basic residues" evidence="1">
    <location>
        <begin position="102"/>
        <end position="111"/>
    </location>
</feature>
<comment type="caution">
    <text evidence="3">The sequence shown here is derived from an EMBL/GenBank/DDBJ whole genome shotgun (WGS) entry which is preliminary data.</text>
</comment>
<dbReference type="AlphaFoldDB" id="A0A8S1HRH6"/>
<keyword evidence="2" id="KW-1133">Transmembrane helix</keyword>
<organism evidence="3 4">
    <name type="scientific">Caenorhabditis auriculariae</name>
    <dbReference type="NCBI Taxonomy" id="2777116"/>
    <lineage>
        <taxon>Eukaryota</taxon>
        <taxon>Metazoa</taxon>
        <taxon>Ecdysozoa</taxon>
        <taxon>Nematoda</taxon>
        <taxon>Chromadorea</taxon>
        <taxon>Rhabditida</taxon>
        <taxon>Rhabditina</taxon>
        <taxon>Rhabditomorpha</taxon>
        <taxon>Rhabditoidea</taxon>
        <taxon>Rhabditidae</taxon>
        <taxon>Peloderinae</taxon>
        <taxon>Caenorhabditis</taxon>
    </lineage>
</organism>
<keyword evidence="2" id="KW-0472">Membrane</keyword>
<keyword evidence="2" id="KW-0812">Transmembrane</keyword>
<evidence type="ECO:0000256" key="2">
    <source>
        <dbReference type="SAM" id="Phobius"/>
    </source>
</evidence>
<feature type="compositionally biased region" description="Basic and acidic residues" evidence="1">
    <location>
        <begin position="78"/>
        <end position="92"/>
    </location>
</feature>
<feature type="compositionally biased region" description="Basic and acidic residues" evidence="1">
    <location>
        <begin position="123"/>
        <end position="139"/>
    </location>
</feature>
<evidence type="ECO:0000313" key="4">
    <source>
        <dbReference type="Proteomes" id="UP000835052"/>
    </source>
</evidence>
<reference evidence="3" key="1">
    <citation type="submission" date="2020-10" db="EMBL/GenBank/DDBJ databases">
        <authorList>
            <person name="Kikuchi T."/>
        </authorList>
    </citation>
    <scope>NUCLEOTIDE SEQUENCE</scope>
    <source>
        <strain evidence="3">NKZ352</strain>
    </source>
</reference>
<sequence>MVIFYVESCHFYQIALFWIHCLRMWINMNFRVIIGVVCLLAVLVILGSLFFCFRRRRSSKSMIPSSSSSNGSGNQKKSPVEKKIEPISEIPKKGSTCTLKSSQRRSQRRSQRTQSSTPPVNSLKKENAPSQSQRKEQKTQKSASVVVSKVNTVKTKRNTIDQTKTLARPKKGYNQKIIDMQEEALDNLDNSVTLAATQTFKTIEQF</sequence>
<feature type="compositionally biased region" description="Low complexity" evidence="1">
    <location>
        <begin position="61"/>
        <end position="72"/>
    </location>
</feature>
<feature type="region of interest" description="Disordered" evidence="1">
    <location>
        <begin position="61"/>
        <end position="144"/>
    </location>
</feature>
<dbReference type="Proteomes" id="UP000835052">
    <property type="component" value="Unassembled WGS sequence"/>
</dbReference>
<evidence type="ECO:0000313" key="3">
    <source>
        <dbReference type="EMBL" id="CAD6198747.1"/>
    </source>
</evidence>
<evidence type="ECO:0000256" key="1">
    <source>
        <dbReference type="SAM" id="MobiDB-lite"/>
    </source>
</evidence>
<gene>
    <name evidence="3" type="ORF">CAUJ_LOCUS14653</name>
</gene>
<proteinExistence type="predicted"/>